<dbReference type="Pfam" id="PF13087">
    <property type="entry name" value="AAA_12"/>
    <property type="match status" value="1"/>
</dbReference>
<feature type="domain" description="DNA2/NAM7 helicase-like C-terminal" evidence="5">
    <location>
        <begin position="797"/>
        <end position="1003"/>
    </location>
</feature>
<dbReference type="Proteomes" id="UP000245910">
    <property type="component" value="Chromosome II"/>
</dbReference>
<evidence type="ECO:0000256" key="2">
    <source>
        <dbReference type="ARBA" id="ARBA00022801"/>
    </source>
</evidence>
<accession>A0A2L2T1Y0</accession>
<dbReference type="GO" id="GO:0005524">
    <property type="term" value="F:ATP binding"/>
    <property type="evidence" value="ECO:0007669"/>
    <property type="project" value="UniProtKB-KW"/>
</dbReference>
<dbReference type="InterPro" id="IPR041679">
    <property type="entry name" value="DNA2/NAM7-like_C"/>
</dbReference>
<evidence type="ECO:0000256" key="4">
    <source>
        <dbReference type="ARBA" id="ARBA00022840"/>
    </source>
</evidence>
<dbReference type="GO" id="GO:0043139">
    <property type="term" value="F:5'-3' DNA helicase activity"/>
    <property type="evidence" value="ECO:0007669"/>
    <property type="project" value="TreeGrafter"/>
</dbReference>
<keyword evidence="7" id="KW-1185">Reference proteome</keyword>
<evidence type="ECO:0000256" key="1">
    <source>
        <dbReference type="ARBA" id="ARBA00022741"/>
    </source>
</evidence>
<sequence>MKPQGERPDKAQKAHAPNYDLPPTFLKPCVMKVNGAFFGGKSLGFVADVDTHVLALRAVDMDSHLALLMHFPLTASAEDSGFGKIHTINSMTRRPEPCNFRKLKLRFPRDIEIAYREASQEDTAMCPSGKPRMVWVDVTMRQGVITVEGFGMPYFNPGHPSESWLRNMSPAVDDLKLLDLVHRKHFSLLVCSPEKPTRSRWNVSCLAPTFDYGYGTNHHWSEAKALTQLDKIRGHQFQAAFSHPTDTSHVTAVTQSLVQDVAWLIKASNEMADERLPAYFVRIPAKVNIRRRYFVVVRTSGDFWGRYNKAWARFTKSADLKLRLHVERAENWHARVLDRPDFLGPLTQHHLQENDLVLEALPVSMSTAVLCEFETRNQADAATESRWNRISLHWDLGLHEFKRKVEAVCQFLPKAAPSNLHFGGPSNDKELAMMLHRDLLRGEGFYNTMVRSASSATDIESSMKKLGLNNGSMRLQTLPSVNFLDGPDAKWVDSLMMEALEQDRHRLRRHLSHSPLGLVVITAGPGFGKTTAAAVVVLAMHASLGKVLASGPTNVAVNNLCDRISVVSNRVTDRYNSDRERASRRRRPLVLRGFRLDNEHAAFNNLLKNLDLGNNAAPFVLWGAQLKWKLQFSATYWLLMCLGSCAVPALHDDDSKALHNLRHDLNRRSDMASLRKRVAGKITWDEYVNSSRLTKAEFETLVGRLIKSADILCTIPALAESEPNLSDWKVNSARAIAIDEAGNMSRGDLCSIWGNTLLPCLLAGDDKQLAPVVITSEELDADGNSINRFGPDGRISALEFVMGSGWPVYRLRTQLRMARGQFDICRATVYSDVNSSYSPGSDISLPAHRTGRVLEEYIRVRFPDVTSPEDENLVPLFVSCKNSTCIVDPVTRSKRNFDQIRIALEFCVDFVQTKKISPADLLIISPERAMVEIISKRLKQAQYVVLQGMRSPSTVHSVQGQESDMVVIVTGTNSVVGAGFTSDERRLNVMLSRHKSALVIFSDIDTVDYNGKSKAELTQEPTGEMIFTKATMLKRVHSLMVQNGRVATVDCKAYPTGAIRSSR</sequence>
<proteinExistence type="predicted"/>
<dbReference type="PANTHER" id="PTHR43788">
    <property type="entry name" value="DNA2/NAM7 HELICASE FAMILY MEMBER"/>
    <property type="match status" value="1"/>
</dbReference>
<keyword evidence="4" id="KW-0067">ATP-binding</keyword>
<reference evidence="7" key="1">
    <citation type="submission" date="2014-10" db="EMBL/GenBank/DDBJ databases">
        <authorList>
            <person name="King R."/>
        </authorList>
    </citation>
    <scope>NUCLEOTIDE SEQUENCE [LARGE SCALE GENOMIC DNA]</scope>
    <source>
        <strain evidence="7">A3/5</strain>
    </source>
</reference>
<dbReference type="InterPro" id="IPR027417">
    <property type="entry name" value="P-loop_NTPase"/>
</dbReference>
<organism evidence="6 7">
    <name type="scientific">Fusarium venenatum</name>
    <dbReference type="NCBI Taxonomy" id="56646"/>
    <lineage>
        <taxon>Eukaryota</taxon>
        <taxon>Fungi</taxon>
        <taxon>Dikarya</taxon>
        <taxon>Ascomycota</taxon>
        <taxon>Pezizomycotina</taxon>
        <taxon>Sordariomycetes</taxon>
        <taxon>Hypocreomycetidae</taxon>
        <taxon>Hypocreales</taxon>
        <taxon>Nectriaceae</taxon>
        <taxon>Fusarium</taxon>
    </lineage>
</organism>
<dbReference type="PANTHER" id="PTHR43788:SF8">
    <property type="entry name" value="DNA-BINDING PROTEIN SMUBP-2"/>
    <property type="match status" value="1"/>
</dbReference>
<dbReference type="EMBL" id="LN649230">
    <property type="protein sequence ID" value="CEI61493.1"/>
    <property type="molecule type" value="Genomic_DNA"/>
</dbReference>
<evidence type="ECO:0000259" key="5">
    <source>
        <dbReference type="Pfam" id="PF13087"/>
    </source>
</evidence>
<name>A0A2L2T1Y0_9HYPO</name>
<dbReference type="Gene3D" id="3.40.50.300">
    <property type="entry name" value="P-loop containing nucleotide triphosphate hydrolases"/>
    <property type="match status" value="2"/>
</dbReference>
<dbReference type="SUPFAM" id="SSF52540">
    <property type="entry name" value="P-loop containing nucleoside triphosphate hydrolases"/>
    <property type="match status" value="1"/>
</dbReference>
<keyword evidence="2" id="KW-0378">Hydrolase</keyword>
<evidence type="ECO:0000313" key="6">
    <source>
        <dbReference type="EMBL" id="CEI61493.1"/>
    </source>
</evidence>
<dbReference type="InterPro" id="IPR050534">
    <property type="entry name" value="Coronavir_polyprotein_1ab"/>
</dbReference>
<dbReference type="GO" id="GO:0016787">
    <property type="term" value="F:hydrolase activity"/>
    <property type="evidence" value="ECO:0007669"/>
    <property type="project" value="UniProtKB-KW"/>
</dbReference>
<keyword evidence="1" id="KW-0547">Nucleotide-binding</keyword>
<evidence type="ECO:0000256" key="3">
    <source>
        <dbReference type="ARBA" id="ARBA00022806"/>
    </source>
</evidence>
<evidence type="ECO:0000313" key="7">
    <source>
        <dbReference type="Proteomes" id="UP000245910"/>
    </source>
</evidence>
<dbReference type="AlphaFoldDB" id="A0A2L2T1Y0"/>
<dbReference type="STRING" id="56646.A0A2L2T1Y0"/>
<keyword evidence="3" id="KW-0347">Helicase</keyword>
<protein>
    <recommendedName>
        <fullName evidence="5">DNA2/NAM7 helicase-like C-terminal domain-containing protein</fullName>
    </recommendedName>
</protein>